<evidence type="ECO:0000256" key="1">
    <source>
        <dbReference type="SAM" id="MobiDB-lite"/>
    </source>
</evidence>
<organism evidence="2 3">
    <name type="scientific">Emiliania huxleyi (strain CCMP1516)</name>
    <dbReference type="NCBI Taxonomy" id="280463"/>
    <lineage>
        <taxon>Eukaryota</taxon>
        <taxon>Haptista</taxon>
        <taxon>Haptophyta</taxon>
        <taxon>Prymnesiophyceae</taxon>
        <taxon>Isochrysidales</taxon>
        <taxon>Noelaerhabdaceae</taxon>
        <taxon>Emiliania</taxon>
    </lineage>
</organism>
<proteinExistence type="predicted"/>
<evidence type="ECO:0000313" key="2">
    <source>
        <dbReference type="EnsemblProtists" id="EOD09606"/>
    </source>
</evidence>
<dbReference type="EnsemblProtists" id="EOD09606">
    <property type="protein sequence ID" value="EOD09606"/>
    <property type="gene ID" value="EMIHUDRAFT_198145"/>
</dbReference>
<dbReference type="GeneID" id="17255517"/>
<accession>A0A0D3IEC1</accession>
<evidence type="ECO:0000313" key="3">
    <source>
        <dbReference type="Proteomes" id="UP000013827"/>
    </source>
</evidence>
<dbReference type="AlphaFoldDB" id="A0A0D3IEC1"/>
<reference evidence="2" key="2">
    <citation type="submission" date="2024-10" db="UniProtKB">
        <authorList>
            <consortium name="EnsemblProtists"/>
        </authorList>
    </citation>
    <scope>IDENTIFICATION</scope>
</reference>
<dbReference type="PaxDb" id="2903-EOD09606"/>
<dbReference type="Proteomes" id="UP000013827">
    <property type="component" value="Unassembled WGS sequence"/>
</dbReference>
<feature type="region of interest" description="Disordered" evidence="1">
    <location>
        <begin position="23"/>
        <end position="64"/>
    </location>
</feature>
<protein>
    <submittedName>
        <fullName evidence="2">Uncharacterized protein</fullName>
    </submittedName>
</protein>
<sequence>MAKKVTDSKITRHIDKNTTAFEHNSKTVLVNPPDGEEAHNYDQLQLMPNSGSARKAPASQTRYH</sequence>
<dbReference type="HOGENOM" id="CLU_2872349_0_0_1"/>
<reference evidence="3" key="1">
    <citation type="journal article" date="2013" name="Nature">
        <title>Pan genome of the phytoplankton Emiliania underpins its global distribution.</title>
        <authorList>
            <person name="Read B.A."/>
            <person name="Kegel J."/>
            <person name="Klute M.J."/>
            <person name="Kuo A."/>
            <person name="Lefebvre S.C."/>
            <person name="Maumus F."/>
            <person name="Mayer C."/>
            <person name="Miller J."/>
            <person name="Monier A."/>
            <person name="Salamov A."/>
            <person name="Young J."/>
            <person name="Aguilar M."/>
            <person name="Claverie J.M."/>
            <person name="Frickenhaus S."/>
            <person name="Gonzalez K."/>
            <person name="Herman E.K."/>
            <person name="Lin Y.C."/>
            <person name="Napier J."/>
            <person name="Ogata H."/>
            <person name="Sarno A.F."/>
            <person name="Shmutz J."/>
            <person name="Schroeder D."/>
            <person name="de Vargas C."/>
            <person name="Verret F."/>
            <person name="von Dassow P."/>
            <person name="Valentin K."/>
            <person name="Van de Peer Y."/>
            <person name="Wheeler G."/>
            <person name="Dacks J.B."/>
            <person name="Delwiche C.F."/>
            <person name="Dyhrman S.T."/>
            <person name="Glockner G."/>
            <person name="John U."/>
            <person name="Richards T."/>
            <person name="Worden A.Z."/>
            <person name="Zhang X."/>
            <person name="Grigoriev I.V."/>
            <person name="Allen A.E."/>
            <person name="Bidle K."/>
            <person name="Borodovsky M."/>
            <person name="Bowler C."/>
            <person name="Brownlee C."/>
            <person name="Cock J.M."/>
            <person name="Elias M."/>
            <person name="Gladyshev V.N."/>
            <person name="Groth M."/>
            <person name="Guda C."/>
            <person name="Hadaegh A."/>
            <person name="Iglesias-Rodriguez M.D."/>
            <person name="Jenkins J."/>
            <person name="Jones B.M."/>
            <person name="Lawson T."/>
            <person name="Leese F."/>
            <person name="Lindquist E."/>
            <person name="Lobanov A."/>
            <person name="Lomsadze A."/>
            <person name="Malik S.B."/>
            <person name="Marsh M.E."/>
            <person name="Mackinder L."/>
            <person name="Mock T."/>
            <person name="Mueller-Roeber B."/>
            <person name="Pagarete A."/>
            <person name="Parker M."/>
            <person name="Probert I."/>
            <person name="Quesneville H."/>
            <person name="Raines C."/>
            <person name="Rensing S.A."/>
            <person name="Riano-Pachon D.M."/>
            <person name="Richier S."/>
            <person name="Rokitta S."/>
            <person name="Shiraiwa Y."/>
            <person name="Soanes D.M."/>
            <person name="van der Giezen M."/>
            <person name="Wahlund T.M."/>
            <person name="Williams B."/>
            <person name="Wilson W."/>
            <person name="Wolfe G."/>
            <person name="Wurch L.L."/>
        </authorList>
    </citation>
    <scope>NUCLEOTIDE SEQUENCE</scope>
</reference>
<keyword evidence="3" id="KW-1185">Reference proteome</keyword>
<name>A0A0D3IEC1_EMIH1</name>
<dbReference type="RefSeq" id="XP_005762035.1">
    <property type="nucleotide sequence ID" value="XM_005761978.1"/>
</dbReference>
<feature type="compositionally biased region" description="Polar residues" evidence="1">
    <location>
        <begin position="42"/>
        <end position="64"/>
    </location>
</feature>
<dbReference type="KEGG" id="ehx:EMIHUDRAFT_198145"/>